<name>A0A9X8SHQ7_9BACI</name>
<dbReference type="InterPro" id="IPR058401">
    <property type="entry name" value="DUF8088"/>
</dbReference>
<comment type="caution">
    <text evidence="2">The sequence shown here is derived from an EMBL/GenBank/DDBJ whole genome shotgun (WGS) entry which is preliminary data.</text>
</comment>
<evidence type="ECO:0000313" key="3">
    <source>
        <dbReference type="Proteomes" id="UP000194435"/>
    </source>
</evidence>
<dbReference type="RefSeq" id="WP_001099200.1">
    <property type="nucleotide sequence ID" value="NZ_CP116204.1"/>
</dbReference>
<dbReference type="EMBL" id="FWZC01000045">
    <property type="protein sequence ID" value="SME20600.1"/>
    <property type="molecule type" value="Genomic_DNA"/>
</dbReference>
<gene>
    <name evidence="2" type="ORF">BACERE00221_03253</name>
</gene>
<evidence type="ECO:0000313" key="2">
    <source>
        <dbReference type="EMBL" id="SME20600.1"/>
    </source>
</evidence>
<dbReference type="AlphaFoldDB" id="A0A9X8SHQ7"/>
<dbReference type="Proteomes" id="UP000194435">
    <property type="component" value="Unassembled WGS sequence"/>
</dbReference>
<dbReference type="Pfam" id="PF26338">
    <property type="entry name" value="DUF8088"/>
    <property type="match status" value="1"/>
</dbReference>
<feature type="domain" description="DUF8088" evidence="1">
    <location>
        <begin position="4"/>
        <end position="45"/>
    </location>
</feature>
<proteinExistence type="predicted"/>
<reference evidence="2 3" key="1">
    <citation type="submission" date="2017-04" db="EMBL/GenBank/DDBJ databases">
        <authorList>
            <person name="Criscuolo A."/>
        </authorList>
    </citation>
    <scope>NUCLEOTIDE SEQUENCE [LARGE SCALE GENOMIC DNA]</scope>
    <source>
        <strain evidence="2">16-00221</strain>
    </source>
</reference>
<evidence type="ECO:0000259" key="1">
    <source>
        <dbReference type="Pfam" id="PF26338"/>
    </source>
</evidence>
<protein>
    <recommendedName>
        <fullName evidence="1">DUF8088 domain-containing protein</fullName>
    </recommendedName>
</protein>
<organism evidence="2 3">
    <name type="scientific">Bacillus paranthracis</name>
    <dbReference type="NCBI Taxonomy" id="2026186"/>
    <lineage>
        <taxon>Bacteria</taxon>
        <taxon>Bacillati</taxon>
        <taxon>Bacillota</taxon>
        <taxon>Bacilli</taxon>
        <taxon>Bacillales</taxon>
        <taxon>Bacillaceae</taxon>
        <taxon>Bacillus</taxon>
        <taxon>Bacillus cereus group</taxon>
    </lineage>
</organism>
<accession>A0A9X8SHQ7</accession>
<sequence>MNTVTIKFGQGTEAWKDMQEVVKALHDKGYIAQPYEDIGTVKLTKKINDELVDKKQQFNCDICFLNKDIEEKSIYQFDEGGDIVACVDCEKKAFEQSKNKTK</sequence>